<dbReference type="EC" id="2.3.1.275" evidence="10"/>
<dbReference type="NCBIfam" id="TIGR00023">
    <property type="entry name" value="glycerol-3-phosphate 1-O-acyltransferase PlsY"/>
    <property type="match status" value="1"/>
</dbReference>
<dbReference type="PATRIC" id="fig|525903.6.peg.1407"/>
<evidence type="ECO:0000256" key="5">
    <source>
        <dbReference type="ARBA" id="ARBA00022989"/>
    </source>
</evidence>
<accession>D1B6J6</accession>
<dbReference type="EMBL" id="CP001818">
    <property type="protein sequence ID" value="ACZ19637.1"/>
    <property type="molecule type" value="Genomic_DNA"/>
</dbReference>
<comment type="pathway">
    <text evidence="10">Lipid metabolism; phospholipid metabolism.</text>
</comment>
<keyword evidence="7 10" id="KW-0472">Membrane</keyword>
<dbReference type="OrthoDB" id="9777124at2"/>
<reference evidence="11 12" key="1">
    <citation type="journal article" date="2009" name="Stand. Genomic Sci.">
        <title>Complete genome sequence of Thermanaerovibrio acidaminovorans type strain (Su883).</title>
        <authorList>
            <person name="Chovatia M."/>
            <person name="Sikorski J."/>
            <person name="Schroder M."/>
            <person name="Lapidus A."/>
            <person name="Nolan M."/>
            <person name="Tice H."/>
            <person name="Glavina Del Rio T."/>
            <person name="Copeland A."/>
            <person name="Cheng J.F."/>
            <person name="Lucas S."/>
            <person name="Chen F."/>
            <person name="Bruce D."/>
            <person name="Goodwin L."/>
            <person name="Pitluck S."/>
            <person name="Ivanova N."/>
            <person name="Mavromatis K."/>
            <person name="Ovchinnikova G."/>
            <person name="Pati A."/>
            <person name="Chen A."/>
            <person name="Palaniappan K."/>
            <person name="Land M."/>
            <person name="Hauser L."/>
            <person name="Chang Y.J."/>
            <person name="Jeffries C.D."/>
            <person name="Chain P."/>
            <person name="Saunders E."/>
            <person name="Detter J.C."/>
            <person name="Brettin T."/>
            <person name="Rohde M."/>
            <person name="Goker M."/>
            <person name="Spring S."/>
            <person name="Bristow J."/>
            <person name="Markowitz V."/>
            <person name="Hugenholtz P."/>
            <person name="Kyrpides N.C."/>
            <person name="Klenk H.P."/>
            <person name="Eisen J.A."/>
        </authorList>
    </citation>
    <scope>NUCLEOTIDE SEQUENCE [LARGE SCALE GENOMIC DNA]</scope>
    <source>
        <strain evidence="12">ATCC 49978 / DSM 6589 / Su883</strain>
    </source>
</reference>
<evidence type="ECO:0000256" key="3">
    <source>
        <dbReference type="ARBA" id="ARBA00022679"/>
    </source>
</evidence>
<dbReference type="PANTHER" id="PTHR30309:SF0">
    <property type="entry name" value="GLYCEROL-3-PHOSPHATE ACYLTRANSFERASE-RELATED"/>
    <property type="match status" value="1"/>
</dbReference>
<comment type="catalytic activity">
    <reaction evidence="10">
        <text>an acyl phosphate + sn-glycerol 3-phosphate = a 1-acyl-sn-glycero-3-phosphate + phosphate</text>
        <dbReference type="Rhea" id="RHEA:34075"/>
        <dbReference type="ChEBI" id="CHEBI:43474"/>
        <dbReference type="ChEBI" id="CHEBI:57597"/>
        <dbReference type="ChEBI" id="CHEBI:57970"/>
        <dbReference type="ChEBI" id="CHEBI:59918"/>
        <dbReference type="EC" id="2.3.1.275"/>
    </reaction>
</comment>
<dbReference type="HAMAP" id="MF_01043">
    <property type="entry name" value="PlsY"/>
    <property type="match status" value="1"/>
</dbReference>
<comment type="subunit">
    <text evidence="10">Probably interacts with PlsX.</text>
</comment>
<dbReference type="GO" id="GO:0043772">
    <property type="term" value="F:acyl-phosphate glycerol-3-phosphate acyltransferase activity"/>
    <property type="evidence" value="ECO:0007669"/>
    <property type="project" value="UniProtKB-UniRule"/>
</dbReference>
<comment type="subcellular location">
    <subcellularLocation>
        <location evidence="10">Cell inner membrane</location>
        <topology evidence="10">Multi-pass membrane protein</topology>
    </subcellularLocation>
</comment>
<dbReference type="SMART" id="SM01207">
    <property type="entry name" value="G3P_acyltransf"/>
    <property type="match status" value="1"/>
</dbReference>
<evidence type="ECO:0000256" key="7">
    <source>
        <dbReference type="ARBA" id="ARBA00023136"/>
    </source>
</evidence>
<dbReference type="UniPathway" id="UPA00085"/>
<dbReference type="STRING" id="525903.Taci_1406"/>
<feature type="transmembrane region" description="Helical" evidence="10">
    <location>
        <begin position="110"/>
        <end position="134"/>
    </location>
</feature>
<dbReference type="HOGENOM" id="CLU_081254_4_0_0"/>
<feature type="transmembrane region" description="Helical" evidence="10">
    <location>
        <begin position="51"/>
        <end position="73"/>
    </location>
</feature>
<name>D1B6J6_THEAS</name>
<evidence type="ECO:0000256" key="1">
    <source>
        <dbReference type="ARBA" id="ARBA00022475"/>
    </source>
</evidence>
<dbReference type="GO" id="GO:0005886">
    <property type="term" value="C:plasma membrane"/>
    <property type="evidence" value="ECO:0007669"/>
    <property type="project" value="UniProtKB-SubCell"/>
</dbReference>
<evidence type="ECO:0000313" key="11">
    <source>
        <dbReference type="EMBL" id="ACZ19637.1"/>
    </source>
</evidence>
<sequence>MSWLWPLIGYLAGSCPTGYLVVKLMRGEDIRNYGSGNIGATNVGRVMGRRWAITVALIDMLKGGAVVALAMAMGLRDHGLLAMTGLFGILGHNFPVWLRFKGGKGVATSFGVMFFYNWFCPWPALIGGALWYLVMKVTRYVSLASLVGLYACALAMGLFRAPSPYVAASFALALLSTVRHKDNIRRLLAGTENRVGQKRV</sequence>
<protein>
    <recommendedName>
        <fullName evidence="10">Glycerol-3-phosphate acyltransferase</fullName>
    </recommendedName>
    <alternativeName>
        <fullName evidence="10">Acyl-PO4 G3P acyltransferase</fullName>
    </alternativeName>
    <alternativeName>
        <fullName evidence="10">Acyl-phosphate--glycerol-3-phosphate acyltransferase</fullName>
    </alternativeName>
    <alternativeName>
        <fullName evidence="10">G3P acyltransferase</fullName>
        <shortName evidence="10">GPAT</shortName>
        <ecNumber evidence="10">2.3.1.275</ecNumber>
    </alternativeName>
    <alternativeName>
        <fullName evidence="10">Lysophosphatidic acid synthase</fullName>
        <shortName evidence="10">LPA synthase</shortName>
    </alternativeName>
</protein>
<dbReference type="RefSeq" id="WP_012870148.1">
    <property type="nucleotide sequence ID" value="NC_013522.1"/>
</dbReference>
<evidence type="ECO:0000256" key="9">
    <source>
        <dbReference type="ARBA" id="ARBA00023264"/>
    </source>
</evidence>
<dbReference type="Proteomes" id="UP000002030">
    <property type="component" value="Chromosome"/>
</dbReference>
<evidence type="ECO:0000256" key="2">
    <source>
        <dbReference type="ARBA" id="ARBA00022516"/>
    </source>
</evidence>
<dbReference type="AlphaFoldDB" id="D1B6J6"/>
<organism evidence="11 12">
    <name type="scientific">Thermanaerovibrio acidaminovorans (strain ATCC 49978 / DSM 6589 / Su883)</name>
    <name type="common">Selenomonas acidaminovorans</name>
    <dbReference type="NCBI Taxonomy" id="525903"/>
    <lineage>
        <taxon>Bacteria</taxon>
        <taxon>Thermotogati</taxon>
        <taxon>Synergistota</taxon>
        <taxon>Synergistia</taxon>
        <taxon>Synergistales</taxon>
        <taxon>Synergistaceae</taxon>
        <taxon>Thermanaerovibrio</taxon>
    </lineage>
</organism>
<dbReference type="InterPro" id="IPR003811">
    <property type="entry name" value="G3P_acylTferase_PlsY"/>
</dbReference>
<comment type="function">
    <text evidence="10">Catalyzes the transfer of an acyl group from acyl-phosphate (acyl-PO(4)) to glycerol-3-phosphate (G3P) to form lysophosphatidic acid (LPA). This enzyme utilizes acyl-phosphate as fatty acyl donor, but not acyl-CoA or acyl-ACP.</text>
</comment>
<dbReference type="eggNOG" id="COG0344">
    <property type="taxonomic scope" value="Bacteria"/>
</dbReference>
<evidence type="ECO:0000256" key="8">
    <source>
        <dbReference type="ARBA" id="ARBA00023209"/>
    </source>
</evidence>
<keyword evidence="12" id="KW-1185">Reference proteome</keyword>
<feature type="transmembrane region" description="Helical" evidence="10">
    <location>
        <begin position="79"/>
        <end position="98"/>
    </location>
</feature>
<dbReference type="KEGG" id="tai:Taci_1406"/>
<dbReference type="GO" id="GO:0008654">
    <property type="term" value="P:phospholipid biosynthetic process"/>
    <property type="evidence" value="ECO:0007669"/>
    <property type="project" value="UniProtKB-UniRule"/>
</dbReference>
<keyword evidence="6 10" id="KW-0443">Lipid metabolism</keyword>
<evidence type="ECO:0000256" key="6">
    <source>
        <dbReference type="ARBA" id="ARBA00023098"/>
    </source>
</evidence>
<evidence type="ECO:0000256" key="10">
    <source>
        <dbReference type="HAMAP-Rule" id="MF_01043"/>
    </source>
</evidence>
<keyword evidence="8 10" id="KW-0594">Phospholipid biosynthesis</keyword>
<keyword evidence="2 10" id="KW-0444">Lipid biosynthesis</keyword>
<comment type="similarity">
    <text evidence="10">Belongs to the PlsY family.</text>
</comment>
<dbReference type="PANTHER" id="PTHR30309">
    <property type="entry name" value="INNER MEMBRANE PROTEIN YGIH"/>
    <property type="match status" value="1"/>
</dbReference>
<dbReference type="Pfam" id="PF02660">
    <property type="entry name" value="G3P_acyltransf"/>
    <property type="match status" value="1"/>
</dbReference>
<dbReference type="EnsemblBacteria" id="ACZ19637">
    <property type="protein sequence ID" value="ACZ19637"/>
    <property type="gene ID" value="Taci_1406"/>
</dbReference>
<keyword evidence="9 10" id="KW-1208">Phospholipid metabolism</keyword>
<keyword evidence="3 10" id="KW-0808">Transferase</keyword>
<keyword evidence="5 10" id="KW-1133">Transmembrane helix</keyword>
<keyword evidence="4 10" id="KW-0812">Transmembrane</keyword>
<keyword evidence="1 10" id="KW-1003">Cell membrane</keyword>
<proteinExistence type="inferred from homology"/>
<gene>
    <name evidence="10" type="primary">plsY</name>
    <name evidence="11" type="ordered locus">Taci_1406</name>
</gene>
<feature type="transmembrane region" description="Helical" evidence="10">
    <location>
        <begin position="6"/>
        <end position="22"/>
    </location>
</feature>
<evidence type="ECO:0000256" key="4">
    <source>
        <dbReference type="ARBA" id="ARBA00022692"/>
    </source>
</evidence>
<keyword evidence="10" id="KW-0997">Cell inner membrane</keyword>
<evidence type="ECO:0000313" key="12">
    <source>
        <dbReference type="Proteomes" id="UP000002030"/>
    </source>
</evidence>